<proteinExistence type="predicted"/>
<feature type="transmembrane region" description="Helical" evidence="1">
    <location>
        <begin position="6"/>
        <end position="24"/>
    </location>
</feature>
<dbReference type="AlphaFoldDB" id="A0A1W1C4W3"/>
<dbReference type="EMBL" id="FPHN01000117">
    <property type="protein sequence ID" value="SFV60795.1"/>
    <property type="molecule type" value="Genomic_DNA"/>
</dbReference>
<sequence>MGIQLILSLIGGGIAGIGLAFIAGKYAYKWYKKEEILITGELIAIISILIVTGAVSAYKLVESSYYIAKDGVKYLTIIQETDKNSIFH</sequence>
<accession>A0A1W1C4W3</accession>
<keyword evidence="1" id="KW-0812">Transmembrane</keyword>
<reference evidence="2" key="1">
    <citation type="submission" date="2016-10" db="EMBL/GenBank/DDBJ databases">
        <authorList>
            <person name="de Groot N.N."/>
        </authorList>
    </citation>
    <scope>NUCLEOTIDE SEQUENCE</scope>
</reference>
<keyword evidence="1" id="KW-1133">Transmembrane helix</keyword>
<organism evidence="2">
    <name type="scientific">hydrothermal vent metagenome</name>
    <dbReference type="NCBI Taxonomy" id="652676"/>
    <lineage>
        <taxon>unclassified sequences</taxon>
        <taxon>metagenomes</taxon>
        <taxon>ecological metagenomes</taxon>
    </lineage>
</organism>
<protein>
    <submittedName>
        <fullName evidence="2">Uncharacterized protein</fullName>
    </submittedName>
</protein>
<keyword evidence="1" id="KW-0472">Membrane</keyword>
<name>A0A1W1C4W3_9ZZZZ</name>
<feature type="transmembrane region" description="Helical" evidence="1">
    <location>
        <begin position="36"/>
        <end position="58"/>
    </location>
</feature>
<evidence type="ECO:0000313" key="2">
    <source>
        <dbReference type="EMBL" id="SFV60795.1"/>
    </source>
</evidence>
<gene>
    <name evidence="2" type="ORF">MNB_SV-14-1777</name>
</gene>
<evidence type="ECO:0000256" key="1">
    <source>
        <dbReference type="SAM" id="Phobius"/>
    </source>
</evidence>